<feature type="compositionally biased region" description="Acidic residues" evidence="1">
    <location>
        <begin position="1184"/>
        <end position="1197"/>
    </location>
</feature>
<feature type="transmembrane region" description="Helical" evidence="2">
    <location>
        <begin position="1012"/>
        <end position="1028"/>
    </location>
</feature>
<evidence type="ECO:0000313" key="3">
    <source>
        <dbReference type="EMBL" id="ACY15065.1"/>
    </source>
</evidence>
<dbReference type="InterPro" id="IPR001036">
    <property type="entry name" value="Acrflvin-R"/>
</dbReference>
<evidence type="ECO:0000256" key="2">
    <source>
        <dbReference type="SAM" id="Phobius"/>
    </source>
</evidence>
<evidence type="ECO:0000313" key="4">
    <source>
        <dbReference type="Proteomes" id="UP000001880"/>
    </source>
</evidence>
<keyword evidence="2" id="KW-1133">Transmembrane helix</keyword>
<feature type="transmembrane region" description="Helical" evidence="2">
    <location>
        <begin position="1142"/>
        <end position="1166"/>
    </location>
</feature>
<dbReference type="RefSeq" id="WP_012827673.1">
    <property type="nucleotide sequence ID" value="NC_013440.1"/>
</dbReference>
<feature type="transmembrane region" description="Helical" evidence="2">
    <location>
        <begin position="624"/>
        <end position="652"/>
    </location>
</feature>
<feature type="transmembrane region" description="Helical" evidence="2">
    <location>
        <begin position="437"/>
        <end position="457"/>
    </location>
</feature>
<dbReference type="PANTHER" id="PTHR32063:SF0">
    <property type="entry name" value="SWARMING MOTILITY PROTEIN SWRC"/>
    <property type="match status" value="1"/>
</dbReference>
<dbReference type="SUPFAM" id="SSF82693">
    <property type="entry name" value="Multidrug efflux transporter AcrB pore domain, PN1, PN2, PC1 and PC2 subdomains"/>
    <property type="match status" value="3"/>
</dbReference>
<feature type="compositionally biased region" description="Low complexity" evidence="1">
    <location>
        <begin position="353"/>
        <end position="362"/>
    </location>
</feature>
<evidence type="ECO:0000256" key="1">
    <source>
        <dbReference type="SAM" id="MobiDB-lite"/>
    </source>
</evidence>
<dbReference type="EMBL" id="CP001804">
    <property type="protein sequence ID" value="ACY15065.1"/>
    <property type="molecule type" value="Genomic_DNA"/>
</dbReference>
<dbReference type="Gene3D" id="3.30.70.1430">
    <property type="entry name" value="Multidrug efflux transporter AcrB pore domain"/>
    <property type="match status" value="2"/>
</dbReference>
<dbReference type="PANTHER" id="PTHR32063">
    <property type="match status" value="1"/>
</dbReference>
<dbReference type="HOGENOM" id="CLU_002755_1_2_7"/>
<dbReference type="PRINTS" id="PR00702">
    <property type="entry name" value="ACRIFLAVINRP"/>
</dbReference>
<feature type="transmembrane region" description="Helical" evidence="2">
    <location>
        <begin position="1065"/>
        <end position="1090"/>
    </location>
</feature>
<feature type="transmembrane region" description="Helical" evidence="2">
    <location>
        <begin position="673"/>
        <end position="699"/>
    </location>
</feature>
<reference evidence="3 4" key="1">
    <citation type="journal article" date="2010" name="Stand. Genomic Sci.">
        <title>Complete genome sequence of Haliangium ochraceum type strain (SMP-2).</title>
        <authorList>
            <consortium name="US DOE Joint Genome Institute (JGI-PGF)"/>
            <person name="Ivanova N."/>
            <person name="Daum C."/>
            <person name="Lang E."/>
            <person name="Abt B."/>
            <person name="Kopitz M."/>
            <person name="Saunders E."/>
            <person name="Lapidus A."/>
            <person name="Lucas S."/>
            <person name="Glavina Del Rio T."/>
            <person name="Nolan M."/>
            <person name="Tice H."/>
            <person name="Copeland A."/>
            <person name="Cheng J.F."/>
            <person name="Chen F."/>
            <person name="Bruce D."/>
            <person name="Goodwin L."/>
            <person name="Pitluck S."/>
            <person name="Mavromatis K."/>
            <person name="Pati A."/>
            <person name="Mikhailova N."/>
            <person name="Chen A."/>
            <person name="Palaniappan K."/>
            <person name="Land M."/>
            <person name="Hauser L."/>
            <person name="Chang Y.J."/>
            <person name="Jeffries C.D."/>
            <person name="Detter J.C."/>
            <person name="Brettin T."/>
            <person name="Rohde M."/>
            <person name="Goker M."/>
            <person name="Bristow J."/>
            <person name="Markowitz V."/>
            <person name="Eisen J.A."/>
            <person name="Hugenholtz P."/>
            <person name="Kyrpides N.C."/>
            <person name="Klenk H.P."/>
        </authorList>
    </citation>
    <scope>NUCLEOTIDE SEQUENCE [LARGE SCALE GENOMIC DNA]</scope>
    <source>
        <strain evidence="4">DSM 14365 / CIP 107738 / JCM 11303 / AJ 13395 / SMP-2</strain>
    </source>
</reference>
<dbReference type="OrthoDB" id="9807612at2"/>
<feature type="transmembrane region" description="Helical" evidence="2">
    <location>
        <begin position="540"/>
        <end position="559"/>
    </location>
</feature>
<feature type="region of interest" description="Disordered" evidence="1">
    <location>
        <begin position="1179"/>
        <end position="1213"/>
    </location>
</feature>
<proteinExistence type="predicted"/>
<feature type="transmembrane region" description="Helical" evidence="2">
    <location>
        <begin position="1035"/>
        <end position="1059"/>
    </location>
</feature>
<feature type="transmembrane region" description="Helical" evidence="2">
    <location>
        <begin position="598"/>
        <end position="618"/>
    </location>
</feature>
<keyword evidence="2" id="KW-0472">Membrane</keyword>
<feature type="transmembrane region" description="Helical" evidence="2">
    <location>
        <begin position="508"/>
        <end position="528"/>
    </location>
</feature>
<feature type="compositionally biased region" description="Basic and acidic residues" evidence="1">
    <location>
        <begin position="1198"/>
        <end position="1213"/>
    </location>
</feature>
<dbReference type="Pfam" id="PF00873">
    <property type="entry name" value="ACR_tran"/>
    <property type="match status" value="3"/>
</dbReference>
<keyword evidence="4" id="KW-1185">Reference proteome</keyword>
<sequence>MTPAGQPGTPQQLDAVSHFTVARPVAVLMVFIAAVVFGYFSYQRLAVTLMPELSYPTLTVRTEYAGAAPEEVEQDISRPIEESLGVIGGLRRISSISRAGVSDVVLEFTWNTDMSEAIQDTLEKLDLVLLPEDAGNSLLLRFDPSLDPVMELSLASARAGSDSEREAELRRLRRVAELQIKRALEPIPGVAAVRVRGGLEEEIHVLLDSGKLSRLGLPIDIVIDRLAEENINVAGGTVKEGRTDYMVRTLNEYADPDEIAGTVIAMREGRELRVRDLGRVERAHKEREMITRTGGRESVQIDIFKEADANMVELAERVTQAIGELPAAARQHLAADGDAPGDDSDDRPRSSEEGNANAPARAGPGGSGAPGGGPGRMRQQGLAEQLYDSEDVVLGVVADRSLFIESSIAEVRDTAILGGLLAVLVLFLFLENLRSTAIIAVSIPISLVCTFAPLGLLDVSLNIMSLGGLALGIGMLVDSSIVVLESIYRCSEEGDDLVGATVRGTRDVRGAVVASILTTIGVFLPMVFVEGVAGQAFGDLGLAVVLSLLASLLVALFFIPMLASRRGIDLGAASAWPTWLLHWGAGAKLRRDWAKLSLAGRILLGPYLLARLVLASLLELGAKLQLAVLWLGTFVLSRFVVPALRALMRVLWLLPLRLVRALLDASNRLYPRILAWSLRHAGLVIVGVVASMVATGLLARQLQSELLPEVYQGEFTIEVALPVGTPLEETDALLAPVERAILAEREHIESLIVTLGYDPANTQRADEGEHTARFKVLLETTDDHAATENLVAGRIRGRLSKIPDLDARLTRPVLFSFRTPIEIEVFGNDLVRLRAMAERVQQEMDAIPELTDVETTLQRGAPEVQIVYDRDRLRRYGLNVATVAGRVRDEVKGREATRLNLEDRRVPIVVRLQERDRASVADIEELIVDPESTRAIRLASVAEVTLGEGPSEVRRVDGNRVALVRANLTLGASLGTAVSAIEQRLQRRIDWPPDMSFRTTGQSEEWDRSQDSLLLALGLSVFLVYVIMAAQFESLLYPLVIMFTIPLAFFGTFLALWALDVHLSIIVFLGMIMLAGIVVNNAIVLVDYIGQLKRRGLDIDAAVIEGGSVRLRPILMTTATTTLGLVPMALGLGDGAELRTPLALTVISGLVVSTVLTLVVIPTIYAQVDRAATRVRARLASGGGDDDDGDDGDDGDDAHDTSDAHDVVEEQPR</sequence>
<dbReference type="GO" id="GO:0005886">
    <property type="term" value="C:plasma membrane"/>
    <property type="evidence" value="ECO:0007669"/>
    <property type="project" value="TreeGrafter"/>
</dbReference>
<feature type="transmembrane region" description="Helical" evidence="2">
    <location>
        <begin position="1111"/>
        <end position="1130"/>
    </location>
</feature>
<dbReference type="GO" id="GO:0042910">
    <property type="term" value="F:xenobiotic transmembrane transporter activity"/>
    <property type="evidence" value="ECO:0007669"/>
    <property type="project" value="TreeGrafter"/>
</dbReference>
<dbReference type="SUPFAM" id="SSF82714">
    <property type="entry name" value="Multidrug efflux transporter AcrB TolC docking domain, DN and DC subdomains"/>
    <property type="match status" value="2"/>
</dbReference>
<feature type="transmembrane region" description="Helical" evidence="2">
    <location>
        <begin position="463"/>
        <end position="487"/>
    </location>
</feature>
<gene>
    <name evidence="3" type="ordered locus">Hoch_2529</name>
</gene>
<feature type="compositionally biased region" description="Gly residues" evidence="1">
    <location>
        <begin position="363"/>
        <end position="375"/>
    </location>
</feature>
<dbReference type="KEGG" id="hoh:Hoch_2529"/>
<keyword evidence="2" id="KW-0812">Transmembrane</keyword>
<feature type="region of interest" description="Disordered" evidence="1">
    <location>
        <begin position="333"/>
        <end position="378"/>
    </location>
</feature>
<feature type="transmembrane region" description="Helical" evidence="2">
    <location>
        <begin position="414"/>
        <end position="430"/>
    </location>
</feature>
<dbReference type="InterPro" id="IPR027463">
    <property type="entry name" value="AcrB_DN_DC_subdom"/>
</dbReference>
<dbReference type="eggNOG" id="COG0841">
    <property type="taxonomic scope" value="Bacteria"/>
</dbReference>
<protein>
    <submittedName>
        <fullName evidence="3">Acriflavin resistance protein</fullName>
    </submittedName>
</protein>
<dbReference type="AlphaFoldDB" id="D0LKL7"/>
<dbReference type="Gene3D" id="3.30.2090.10">
    <property type="entry name" value="Multidrug efflux transporter AcrB TolC docking domain, DN and DC subdomains"/>
    <property type="match status" value="2"/>
</dbReference>
<dbReference type="Proteomes" id="UP000001880">
    <property type="component" value="Chromosome"/>
</dbReference>
<dbReference type="Gene3D" id="1.20.1640.10">
    <property type="entry name" value="Multidrug efflux transporter AcrB transmembrane domain"/>
    <property type="match status" value="2"/>
</dbReference>
<dbReference type="SUPFAM" id="SSF82866">
    <property type="entry name" value="Multidrug efflux transporter AcrB transmembrane domain"/>
    <property type="match status" value="2"/>
</dbReference>
<accession>D0LKL7</accession>
<feature type="transmembrane region" description="Helical" evidence="2">
    <location>
        <begin position="21"/>
        <end position="42"/>
    </location>
</feature>
<dbReference type="STRING" id="502025.Hoch_2529"/>
<organism evidence="3 4">
    <name type="scientific">Haliangium ochraceum (strain DSM 14365 / JCM 11303 / SMP-2)</name>
    <dbReference type="NCBI Taxonomy" id="502025"/>
    <lineage>
        <taxon>Bacteria</taxon>
        <taxon>Pseudomonadati</taxon>
        <taxon>Myxococcota</taxon>
        <taxon>Polyangia</taxon>
        <taxon>Haliangiales</taxon>
        <taxon>Kofleriaceae</taxon>
        <taxon>Haliangium</taxon>
    </lineage>
</organism>
<name>D0LKL7_HALO1</name>